<evidence type="ECO:0000256" key="1">
    <source>
        <dbReference type="SAM" id="Phobius"/>
    </source>
</evidence>
<accession>A0A8D4D5W0</accession>
<name>A0A8D4D5W0_MYCBV</name>
<gene>
    <name evidence="2" type="ORF">BC94_0074</name>
</gene>
<dbReference type="Proteomes" id="UP000076372">
    <property type="component" value="Chromosome"/>
</dbReference>
<keyword evidence="1" id="KW-0812">Transmembrane</keyword>
<dbReference type="EMBL" id="CP007590">
    <property type="protein sequence ID" value="AMW25423.1"/>
    <property type="molecule type" value="Genomic_DNA"/>
</dbReference>
<protein>
    <submittedName>
        <fullName evidence="2">Uncharacterized protein</fullName>
    </submittedName>
</protein>
<reference evidence="2 3" key="1">
    <citation type="submission" date="2014-04" db="EMBL/GenBank/DDBJ databases">
        <title>Complete genome sequence of Mycoplasma bovis attenuated strain P150.</title>
        <authorList>
            <person name="Qi J."/>
            <person name="Guo A."/>
        </authorList>
    </citation>
    <scope>NUCLEOTIDE SEQUENCE [LARGE SCALE GENOMIC DNA]</scope>
    <source>
        <strain evidence="2 3">HB0801-P150</strain>
    </source>
</reference>
<dbReference type="AlphaFoldDB" id="A0A8D4D5W0"/>
<feature type="transmembrane region" description="Helical" evidence="1">
    <location>
        <begin position="247"/>
        <end position="264"/>
    </location>
</feature>
<evidence type="ECO:0000313" key="2">
    <source>
        <dbReference type="EMBL" id="AMW25423.1"/>
    </source>
</evidence>
<keyword evidence="1" id="KW-0472">Membrane</keyword>
<keyword evidence="1" id="KW-1133">Transmembrane helix</keyword>
<sequence>MPFLDSPDNTNFSTASAKANCNSVFTLIFVTPRLIALTTCSVGIPLPPCKTIPISVALEILLNVSKSNDFHDSGYLPWILPIPAAKTSIPVSFILSASETFEITPADAIPSSSPPIAPTSASTETLNLFANSTTALVLSKFSSIESIEPSNITEVKPASIALKHDSKSPWSKWRTTGTEIFKSLTNDLTNEATVLKPPIYLIAPILVPKITGDLNSLAVTKMFLVHSRLFIFTCGTAYLFFLASNKISFALVSVYFSGILIQNLL</sequence>
<organism evidence="2 3">
    <name type="scientific">Mycoplasmopsis bovis</name>
    <name type="common">Mycoplasma bovis</name>
    <dbReference type="NCBI Taxonomy" id="28903"/>
    <lineage>
        <taxon>Bacteria</taxon>
        <taxon>Bacillati</taxon>
        <taxon>Mycoplasmatota</taxon>
        <taxon>Mycoplasmoidales</taxon>
        <taxon>Metamycoplasmataceae</taxon>
        <taxon>Mycoplasmopsis</taxon>
    </lineage>
</organism>
<proteinExistence type="predicted"/>
<evidence type="ECO:0000313" key="3">
    <source>
        <dbReference type="Proteomes" id="UP000076372"/>
    </source>
</evidence>